<dbReference type="Proteomes" id="UP000499080">
    <property type="component" value="Unassembled WGS sequence"/>
</dbReference>
<protein>
    <submittedName>
        <fullName evidence="1">Uncharacterized protein</fullName>
    </submittedName>
</protein>
<dbReference type="AlphaFoldDB" id="A0A4Y2HCE6"/>
<comment type="caution">
    <text evidence="1">The sequence shown here is derived from an EMBL/GenBank/DDBJ whole genome shotgun (WGS) entry which is preliminary data.</text>
</comment>
<reference evidence="1 2" key="1">
    <citation type="journal article" date="2019" name="Sci. Rep.">
        <title>Orb-weaving spider Araneus ventricosus genome elucidates the spidroin gene catalogue.</title>
        <authorList>
            <person name="Kono N."/>
            <person name="Nakamura H."/>
            <person name="Ohtoshi R."/>
            <person name="Moran D.A.P."/>
            <person name="Shinohara A."/>
            <person name="Yoshida Y."/>
            <person name="Fujiwara M."/>
            <person name="Mori M."/>
            <person name="Tomita M."/>
            <person name="Arakawa K."/>
        </authorList>
    </citation>
    <scope>NUCLEOTIDE SEQUENCE [LARGE SCALE GENOMIC DNA]</scope>
</reference>
<proteinExistence type="predicted"/>
<sequence>MEEGTRLRLGDLSSWRTNHREIIHQPLPWPLKTPVTLGQNLTQVIHNRSTPTPIVENWSELARCFGWISNLSPYPSLHMDCQTINEVGVDTCVCKGYVVHRGKSLKVEPGHRSA</sequence>
<evidence type="ECO:0000313" key="1">
    <source>
        <dbReference type="EMBL" id="GBM62963.1"/>
    </source>
</evidence>
<organism evidence="1 2">
    <name type="scientific">Araneus ventricosus</name>
    <name type="common">Orbweaver spider</name>
    <name type="synonym">Epeira ventricosa</name>
    <dbReference type="NCBI Taxonomy" id="182803"/>
    <lineage>
        <taxon>Eukaryota</taxon>
        <taxon>Metazoa</taxon>
        <taxon>Ecdysozoa</taxon>
        <taxon>Arthropoda</taxon>
        <taxon>Chelicerata</taxon>
        <taxon>Arachnida</taxon>
        <taxon>Araneae</taxon>
        <taxon>Araneomorphae</taxon>
        <taxon>Entelegynae</taxon>
        <taxon>Araneoidea</taxon>
        <taxon>Araneidae</taxon>
        <taxon>Araneus</taxon>
    </lineage>
</organism>
<name>A0A4Y2HCE6_ARAVE</name>
<accession>A0A4Y2HCE6</accession>
<gene>
    <name evidence="1" type="ORF">AVEN_131139_1</name>
</gene>
<evidence type="ECO:0000313" key="2">
    <source>
        <dbReference type="Proteomes" id="UP000499080"/>
    </source>
</evidence>
<keyword evidence="2" id="KW-1185">Reference proteome</keyword>
<dbReference type="EMBL" id="BGPR01001844">
    <property type="protein sequence ID" value="GBM62963.1"/>
    <property type="molecule type" value="Genomic_DNA"/>
</dbReference>